<comment type="caution">
    <text evidence="2">The sequence shown here is derived from an EMBL/GenBank/DDBJ whole genome shotgun (WGS) entry which is preliminary data.</text>
</comment>
<gene>
    <name evidence="2" type="ORF">GMARGA_LOCUS28383</name>
</gene>
<dbReference type="EMBL" id="CAJVQB010036205">
    <property type="protein sequence ID" value="CAG8823606.1"/>
    <property type="molecule type" value="Genomic_DNA"/>
</dbReference>
<name>A0ABN7W9S6_GIGMA</name>
<keyword evidence="3" id="KW-1185">Reference proteome</keyword>
<feature type="compositionally biased region" description="Acidic residues" evidence="1">
    <location>
        <begin position="30"/>
        <end position="39"/>
    </location>
</feature>
<feature type="compositionally biased region" description="Polar residues" evidence="1">
    <location>
        <begin position="40"/>
        <end position="57"/>
    </location>
</feature>
<feature type="non-terminal residue" evidence="2">
    <location>
        <position position="68"/>
    </location>
</feature>
<reference evidence="2 3" key="1">
    <citation type="submission" date="2021-06" db="EMBL/GenBank/DDBJ databases">
        <authorList>
            <person name="Kallberg Y."/>
            <person name="Tangrot J."/>
            <person name="Rosling A."/>
        </authorList>
    </citation>
    <scope>NUCLEOTIDE SEQUENCE [LARGE SCALE GENOMIC DNA]</scope>
    <source>
        <strain evidence="2 3">120-4 pot B 10/14</strain>
    </source>
</reference>
<protein>
    <submittedName>
        <fullName evidence="2">4942_t:CDS:1</fullName>
    </submittedName>
</protein>
<evidence type="ECO:0000256" key="1">
    <source>
        <dbReference type="SAM" id="MobiDB-lite"/>
    </source>
</evidence>
<accession>A0ABN7W9S6</accession>
<sequence>LLNSNHSYNPSNKMSTFQENKYCEVNPDLSNEEQDENDYDSTLQNPTEQDELQSTSSHRSHPTKKRDS</sequence>
<feature type="compositionally biased region" description="Polar residues" evidence="1">
    <location>
        <begin position="1"/>
        <end position="19"/>
    </location>
</feature>
<dbReference type="Proteomes" id="UP000789901">
    <property type="component" value="Unassembled WGS sequence"/>
</dbReference>
<evidence type="ECO:0000313" key="3">
    <source>
        <dbReference type="Proteomes" id="UP000789901"/>
    </source>
</evidence>
<feature type="compositionally biased region" description="Basic residues" evidence="1">
    <location>
        <begin position="58"/>
        <end position="68"/>
    </location>
</feature>
<proteinExistence type="predicted"/>
<evidence type="ECO:0000313" key="2">
    <source>
        <dbReference type="EMBL" id="CAG8823606.1"/>
    </source>
</evidence>
<feature type="non-terminal residue" evidence="2">
    <location>
        <position position="1"/>
    </location>
</feature>
<feature type="region of interest" description="Disordered" evidence="1">
    <location>
        <begin position="1"/>
        <end position="68"/>
    </location>
</feature>
<organism evidence="2 3">
    <name type="scientific">Gigaspora margarita</name>
    <dbReference type="NCBI Taxonomy" id="4874"/>
    <lineage>
        <taxon>Eukaryota</taxon>
        <taxon>Fungi</taxon>
        <taxon>Fungi incertae sedis</taxon>
        <taxon>Mucoromycota</taxon>
        <taxon>Glomeromycotina</taxon>
        <taxon>Glomeromycetes</taxon>
        <taxon>Diversisporales</taxon>
        <taxon>Gigasporaceae</taxon>
        <taxon>Gigaspora</taxon>
    </lineage>
</organism>